<keyword evidence="1" id="KW-0812">Transmembrane</keyword>
<comment type="caution">
    <text evidence="2">The sequence shown here is derived from an EMBL/GenBank/DDBJ whole genome shotgun (WGS) entry which is preliminary data.</text>
</comment>
<keyword evidence="1" id="KW-0472">Membrane</keyword>
<keyword evidence="1" id="KW-1133">Transmembrane helix</keyword>
<keyword evidence="3" id="KW-1185">Reference proteome</keyword>
<feature type="transmembrane region" description="Helical" evidence="1">
    <location>
        <begin position="75"/>
        <end position="97"/>
    </location>
</feature>
<protein>
    <submittedName>
        <fullName evidence="2">Uncharacterized protein</fullName>
    </submittedName>
</protein>
<dbReference type="AlphaFoldDB" id="A0A8S1PAL3"/>
<sequence>MKFQNALIVSSFCQDLTSVNNYWINFAIHRLNSNDLGRLITINSMVIVNALFYQLNVGLIIFFKDKEKLISNLSRHFMIHIVVLLWAIFVNGIINYLL</sequence>
<feature type="transmembrane region" description="Helical" evidence="1">
    <location>
        <begin position="40"/>
        <end position="63"/>
    </location>
</feature>
<evidence type="ECO:0000256" key="1">
    <source>
        <dbReference type="SAM" id="Phobius"/>
    </source>
</evidence>
<gene>
    <name evidence="2" type="ORF">PPRIM_AZ9-3.1.T1110178</name>
</gene>
<evidence type="ECO:0000313" key="3">
    <source>
        <dbReference type="Proteomes" id="UP000688137"/>
    </source>
</evidence>
<evidence type="ECO:0000313" key="2">
    <source>
        <dbReference type="EMBL" id="CAD8100196.1"/>
    </source>
</evidence>
<organism evidence="2 3">
    <name type="scientific">Paramecium primaurelia</name>
    <dbReference type="NCBI Taxonomy" id="5886"/>
    <lineage>
        <taxon>Eukaryota</taxon>
        <taxon>Sar</taxon>
        <taxon>Alveolata</taxon>
        <taxon>Ciliophora</taxon>
        <taxon>Intramacronucleata</taxon>
        <taxon>Oligohymenophorea</taxon>
        <taxon>Peniculida</taxon>
        <taxon>Parameciidae</taxon>
        <taxon>Paramecium</taxon>
    </lineage>
</organism>
<reference evidence="2" key="1">
    <citation type="submission" date="2021-01" db="EMBL/GenBank/DDBJ databases">
        <authorList>
            <consortium name="Genoscope - CEA"/>
            <person name="William W."/>
        </authorList>
    </citation>
    <scope>NUCLEOTIDE SEQUENCE</scope>
</reference>
<proteinExistence type="predicted"/>
<accession>A0A8S1PAL3</accession>
<dbReference type="EMBL" id="CAJJDM010000114">
    <property type="protein sequence ID" value="CAD8100196.1"/>
    <property type="molecule type" value="Genomic_DNA"/>
</dbReference>
<dbReference type="Proteomes" id="UP000688137">
    <property type="component" value="Unassembled WGS sequence"/>
</dbReference>
<name>A0A8S1PAL3_PARPR</name>